<evidence type="ECO:0000256" key="1">
    <source>
        <dbReference type="ARBA" id="ARBA00022737"/>
    </source>
</evidence>
<evidence type="ECO:0000313" key="4">
    <source>
        <dbReference type="EMBL" id="OEU16663.1"/>
    </source>
</evidence>
<dbReference type="InterPro" id="IPR002110">
    <property type="entry name" value="Ankyrin_rpt"/>
</dbReference>
<feature type="non-terminal residue" evidence="4">
    <location>
        <position position="1"/>
    </location>
</feature>
<dbReference type="SUPFAM" id="SSF48403">
    <property type="entry name" value="Ankyrin repeat"/>
    <property type="match status" value="1"/>
</dbReference>
<dbReference type="EMBL" id="KV784358">
    <property type="protein sequence ID" value="OEU16663.1"/>
    <property type="molecule type" value="Genomic_DNA"/>
</dbReference>
<dbReference type="GO" id="GO:0085020">
    <property type="term" value="P:protein K6-linked ubiquitination"/>
    <property type="evidence" value="ECO:0007669"/>
    <property type="project" value="TreeGrafter"/>
</dbReference>
<dbReference type="PROSITE" id="PS50297">
    <property type="entry name" value="ANK_REP_REGION"/>
    <property type="match status" value="1"/>
</dbReference>
<dbReference type="GO" id="GO:0004842">
    <property type="term" value="F:ubiquitin-protein transferase activity"/>
    <property type="evidence" value="ECO:0007669"/>
    <property type="project" value="TreeGrafter"/>
</dbReference>
<dbReference type="Gene3D" id="1.25.40.20">
    <property type="entry name" value="Ankyrin repeat-containing domain"/>
    <property type="match status" value="1"/>
</dbReference>
<dbReference type="PANTHER" id="PTHR24171">
    <property type="entry name" value="ANKYRIN REPEAT DOMAIN-CONTAINING PROTEIN 39-RELATED"/>
    <property type="match status" value="1"/>
</dbReference>
<dbReference type="AlphaFoldDB" id="A0A1E7FFU4"/>
<dbReference type="Pfam" id="PF12796">
    <property type="entry name" value="Ank_2"/>
    <property type="match status" value="1"/>
</dbReference>
<organism evidence="4 5">
    <name type="scientific">Fragilariopsis cylindrus CCMP1102</name>
    <dbReference type="NCBI Taxonomy" id="635003"/>
    <lineage>
        <taxon>Eukaryota</taxon>
        <taxon>Sar</taxon>
        <taxon>Stramenopiles</taxon>
        <taxon>Ochrophyta</taxon>
        <taxon>Bacillariophyta</taxon>
        <taxon>Bacillariophyceae</taxon>
        <taxon>Bacillariophycidae</taxon>
        <taxon>Bacillariales</taxon>
        <taxon>Bacillariaceae</taxon>
        <taxon>Fragilariopsis</taxon>
    </lineage>
</organism>
<feature type="non-terminal residue" evidence="4">
    <location>
        <position position="78"/>
    </location>
</feature>
<evidence type="ECO:0000256" key="2">
    <source>
        <dbReference type="ARBA" id="ARBA00023043"/>
    </source>
</evidence>
<dbReference type="PROSITE" id="PS50088">
    <property type="entry name" value="ANK_REPEAT"/>
    <property type="match status" value="1"/>
</dbReference>
<dbReference type="KEGG" id="fcy:FRACYDRAFT_165309"/>
<dbReference type="OrthoDB" id="426293at2759"/>
<dbReference type="InterPro" id="IPR036770">
    <property type="entry name" value="Ankyrin_rpt-contain_sf"/>
</dbReference>
<dbReference type="SMART" id="SM00248">
    <property type="entry name" value="ANK"/>
    <property type="match status" value="1"/>
</dbReference>
<dbReference type="InParanoid" id="A0A1E7FFU4"/>
<protein>
    <submittedName>
        <fullName evidence="4">Ankyrin</fullName>
    </submittedName>
</protein>
<name>A0A1E7FFU4_9STRA</name>
<feature type="repeat" description="ANK" evidence="3">
    <location>
        <begin position="23"/>
        <end position="55"/>
    </location>
</feature>
<gene>
    <name evidence="4" type="ORF">FRACYDRAFT_165309</name>
</gene>
<keyword evidence="2 3" id="KW-0040">ANK repeat</keyword>
<evidence type="ECO:0000313" key="5">
    <source>
        <dbReference type="Proteomes" id="UP000095751"/>
    </source>
</evidence>
<keyword evidence="1" id="KW-0677">Repeat</keyword>
<sequence>GDVDEVRAILEYGNIDLNLSDYDQRTPLHLAASEGQAEIIQLLCEKGADANRKDRWGNRALDDAIAANNTACIKILKK</sequence>
<evidence type="ECO:0000256" key="3">
    <source>
        <dbReference type="PROSITE-ProRule" id="PRU00023"/>
    </source>
</evidence>
<keyword evidence="5" id="KW-1185">Reference proteome</keyword>
<proteinExistence type="predicted"/>
<dbReference type="PANTHER" id="PTHR24171:SF8">
    <property type="entry name" value="BRCA1-ASSOCIATED RING DOMAIN PROTEIN 1"/>
    <property type="match status" value="1"/>
</dbReference>
<accession>A0A1E7FFU4</accession>
<dbReference type="Proteomes" id="UP000095751">
    <property type="component" value="Unassembled WGS sequence"/>
</dbReference>
<reference evidence="4 5" key="1">
    <citation type="submission" date="2016-09" db="EMBL/GenBank/DDBJ databases">
        <title>Extensive genetic diversity and differential bi-allelic expression allows diatom success in the polar Southern Ocean.</title>
        <authorList>
            <consortium name="DOE Joint Genome Institute"/>
            <person name="Mock T."/>
            <person name="Otillar R.P."/>
            <person name="Strauss J."/>
            <person name="Dupont C."/>
            <person name="Frickenhaus S."/>
            <person name="Maumus F."/>
            <person name="Mcmullan M."/>
            <person name="Sanges R."/>
            <person name="Schmutz J."/>
            <person name="Toseland A."/>
            <person name="Valas R."/>
            <person name="Veluchamy A."/>
            <person name="Ward B.J."/>
            <person name="Allen A."/>
            <person name="Barry K."/>
            <person name="Falciatore A."/>
            <person name="Ferrante M."/>
            <person name="Fortunato A.E."/>
            <person name="Gloeckner G."/>
            <person name="Gruber A."/>
            <person name="Hipkin R."/>
            <person name="Janech M."/>
            <person name="Kroth P."/>
            <person name="Leese F."/>
            <person name="Lindquist E."/>
            <person name="Lyon B.R."/>
            <person name="Martin J."/>
            <person name="Mayer C."/>
            <person name="Parker M."/>
            <person name="Quesneville H."/>
            <person name="Raymond J."/>
            <person name="Uhlig C."/>
            <person name="Valentin K.U."/>
            <person name="Worden A.Z."/>
            <person name="Armbrust E.V."/>
            <person name="Bowler C."/>
            <person name="Green B."/>
            <person name="Moulton V."/>
            <person name="Van Oosterhout C."/>
            <person name="Grigoriev I."/>
        </authorList>
    </citation>
    <scope>NUCLEOTIDE SEQUENCE [LARGE SCALE GENOMIC DNA]</scope>
    <source>
        <strain evidence="4 5">CCMP1102</strain>
    </source>
</reference>